<feature type="signal peptide" evidence="2">
    <location>
        <begin position="1"/>
        <end position="19"/>
    </location>
</feature>
<dbReference type="RefSeq" id="WP_044646304.1">
    <property type="nucleotide sequence ID" value="NZ_JTHP01000019.1"/>
</dbReference>
<evidence type="ECO:0000313" key="4">
    <source>
        <dbReference type="Proteomes" id="UP000032534"/>
    </source>
</evidence>
<dbReference type="AlphaFoldDB" id="A0A0D7X269"/>
<dbReference type="PROSITE" id="PS51257">
    <property type="entry name" value="PROKAR_LIPOPROTEIN"/>
    <property type="match status" value="1"/>
</dbReference>
<feature type="region of interest" description="Disordered" evidence="1">
    <location>
        <begin position="26"/>
        <end position="57"/>
    </location>
</feature>
<evidence type="ECO:0000256" key="1">
    <source>
        <dbReference type="SAM" id="MobiDB-lite"/>
    </source>
</evidence>
<sequence>MSKKVLLITLLSVALTACGSNIKEETTKAGSNSSTTSFTTEQTASNENTAQQSSTNNQVTDQQYLFAEFMKNGTPVLTEDQASMERASYDFIVKNSDLFPSTDKSKVINLVDKSVTTKHLNKNLNLYLNKFVKISGDVIDIEEDNIAAGTMAIVYISDENDNTVMAVYPGASGDIFEGDVATVIGVPIVNFSYENVSGGYTNTTLLAASILTKENQ</sequence>
<gene>
    <name evidence="3" type="ORF">QD47_11760</name>
</gene>
<name>A0A0D7X269_9BACL</name>
<feature type="compositionally biased region" description="Polar residues" evidence="1">
    <location>
        <begin position="28"/>
        <end position="57"/>
    </location>
</feature>
<evidence type="ECO:0000256" key="2">
    <source>
        <dbReference type="SAM" id="SignalP"/>
    </source>
</evidence>
<protein>
    <recommendedName>
        <fullName evidence="5">Lipoprotein</fullName>
    </recommendedName>
</protein>
<evidence type="ECO:0008006" key="5">
    <source>
        <dbReference type="Google" id="ProtNLM"/>
    </source>
</evidence>
<dbReference type="OrthoDB" id="2467186at2"/>
<dbReference type="Proteomes" id="UP000032534">
    <property type="component" value="Unassembled WGS sequence"/>
</dbReference>
<accession>A0A0D7X269</accession>
<keyword evidence="2" id="KW-0732">Signal</keyword>
<organism evidence="3 4">
    <name type="scientific">Paenibacillus terrae</name>
    <dbReference type="NCBI Taxonomy" id="159743"/>
    <lineage>
        <taxon>Bacteria</taxon>
        <taxon>Bacillati</taxon>
        <taxon>Bacillota</taxon>
        <taxon>Bacilli</taxon>
        <taxon>Bacillales</taxon>
        <taxon>Paenibacillaceae</taxon>
        <taxon>Paenibacillus</taxon>
    </lineage>
</organism>
<evidence type="ECO:0000313" key="3">
    <source>
        <dbReference type="EMBL" id="KJD45510.1"/>
    </source>
</evidence>
<comment type="caution">
    <text evidence="3">The sequence shown here is derived from an EMBL/GenBank/DDBJ whole genome shotgun (WGS) entry which is preliminary data.</text>
</comment>
<keyword evidence="4" id="KW-1185">Reference proteome</keyword>
<feature type="chain" id="PRO_5038638871" description="Lipoprotein" evidence="2">
    <location>
        <begin position="20"/>
        <end position="216"/>
    </location>
</feature>
<dbReference type="EMBL" id="JTHP01000019">
    <property type="protein sequence ID" value="KJD45510.1"/>
    <property type="molecule type" value="Genomic_DNA"/>
</dbReference>
<reference evidence="3 4" key="1">
    <citation type="submission" date="2014-11" db="EMBL/GenBank/DDBJ databases">
        <title>Draft Genome Sequences of Paenibacillus polymyxa NRRL B-30509 and Paenibacillus terrae NRRL B-30644, Strains from a Poultry Environment that Produce Tridecaptin A and Paenicidins.</title>
        <authorList>
            <person name="van Belkum M.J."/>
            <person name="Lohans C.T."/>
            <person name="Vederas J.C."/>
        </authorList>
    </citation>
    <scope>NUCLEOTIDE SEQUENCE [LARGE SCALE GENOMIC DNA]</scope>
    <source>
        <strain evidence="3 4">NRRL B-30644</strain>
    </source>
</reference>
<proteinExistence type="predicted"/>
<dbReference type="PATRIC" id="fig|159743.3.peg.2629"/>